<proteinExistence type="inferred from homology"/>
<reference evidence="6 7" key="1">
    <citation type="journal article" date="2016" name="PLoS ONE">
        <title>Whole-Genome Sequence Analysis of Bombella intestini LMG 28161T, a Novel Acetic Acid Bacterium Isolated from the Crop of a Red-Tailed Bumble Bee, Bombus lapidarius.</title>
        <authorList>
            <person name="Li L."/>
            <person name="Illeghems K."/>
            <person name="Van Kerrebroeck S."/>
            <person name="Borremans W."/>
            <person name="Cleenwerck I."/>
            <person name="Smagghe G."/>
            <person name="De Vuyst L."/>
            <person name="Vandamme P."/>
        </authorList>
    </citation>
    <scope>NUCLEOTIDE SEQUENCE [LARGE SCALE GENOMIC DNA]</scope>
    <source>
        <strain evidence="6 7">R-52487</strain>
    </source>
</reference>
<dbReference type="OrthoDB" id="5189995at2"/>
<dbReference type="InterPro" id="IPR051598">
    <property type="entry name" value="TSUP/Inactive_protease-like"/>
</dbReference>
<evidence type="ECO:0000313" key="6">
    <source>
        <dbReference type="EMBL" id="OOL17341.1"/>
    </source>
</evidence>
<accession>A0A1S8GNB4</accession>
<feature type="transmembrane region" description="Helical" evidence="5">
    <location>
        <begin position="104"/>
        <end position="123"/>
    </location>
</feature>
<comment type="similarity">
    <text evidence="5">Belongs to the 4-toluene sulfonate uptake permease (TSUP) (TC 2.A.102) family.</text>
</comment>
<evidence type="ECO:0000256" key="1">
    <source>
        <dbReference type="ARBA" id="ARBA00004141"/>
    </source>
</evidence>
<keyword evidence="5" id="KW-1003">Cell membrane</keyword>
<evidence type="ECO:0000256" key="5">
    <source>
        <dbReference type="RuleBase" id="RU363041"/>
    </source>
</evidence>
<keyword evidence="7" id="KW-1185">Reference proteome</keyword>
<evidence type="ECO:0000256" key="2">
    <source>
        <dbReference type="ARBA" id="ARBA00022692"/>
    </source>
</evidence>
<gene>
    <name evidence="6" type="ORF">AL01_08410</name>
</gene>
<keyword evidence="3 5" id="KW-1133">Transmembrane helix</keyword>
<dbReference type="AlphaFoldDB" id="A0A1S8GNB4"/>
<evidence type="ECO:0000313" key="7">
    <source>
        <dbReference type="Proteomes" id="UP000200980"/>
    </source>
</evidence>
<dbReference type="PANTHER" id="PTHR43701">
    <property type="entry name" value="MEMBRANE TRANSPORTER PROTEIN MJ0441-RELATED"/>
    <property type="match status" value="1"/>
</dbReference>
<dbReference type="PANTHER" id="PTHR43701:SF2">
    <property type="entry name" value="MEMBRANE TRANSPORTER PROTEIN YJNA-RELATED"/>
    <property type="match status" value="1"/>
</dbReference>
<evidence type="ECO:0000256" key="4">
    <source>
        <dbReference type="ARBA" id="ARBA00023136"/>
    </source>
</evidence>
<dbReference type="Pfam" id="PF01925">
    <property type="entry name" value="TauE"/>
    <property type="match status" value="1"/>
</dbReference>
<name>A0A1S8GNB4_9PROT</name>
<protein>
    <recommendedName>
        <fullName evidence="5">Probable membrane transporter protein</fullName>
    </recommendedName>
</protein>
<feature type="transmembrane region" description="Helical" evidence="5">
    <location>
        <begin position="143"/>
        <end position="171"/>
    </location>
</feature>
<evidence type="ECO:0000256" key="3">
    <source>
        <dbReference type="ARBA" id="ARBA00022989"/>
    </source>
</evidence>
<feature type="transmembrane region" description="Helical" evidence="5">
    <location>
        <begin position="208"/>
        <end position="226"/>
    </location>
</feature>
<feature type="transmembrane region" description="Helical" evidence="5">
    <location>
        <begin position="6"/>
        <end position="25"/>
    </location>
</feature>
<dbReference type="GO" id="GO:0005886">
    <property type="term" value="C:plasma membrane"/>
    <property type="evidence" value="ECO:0007669"/>
    <property type="project" value="UniProtKB-SubCell"/>
</dbReference>
<sequence>MMGHLAYVISGALVGFLVGMTGVGGGSLMTPLLILLCGIHPKAAVGTDLVYAAVTKLFGTFLHRRCGPVRWSIVLWMMAGSLPGVAVALLWLRHLGSPQEMAHVIRLSLGICLLVTAPAILFRPTLKEWVLRHQLGGPVRSRVLTVVLGFVLGCMVSLSSVGAGAIGMAVLVMLYPTLPLRELVAIDIAHAIPLTLIAGVGHWMEGDVMVPTLLLLLSGSLPGIWLGTHCAGRCPERWQRLILGSLLLLIGVKMI</sequence>
<dbReference type="STRING" id="1539051.AL01_08410"/>
<organism evidence="6 7">
    <name type="scientific">Bombella intestini</name>
    <dbReference type="NCBI Taxonomy" id="1539051"/>
    <lineage>
        <taxon>Bacteria</taxon>
        <taxon>Pseudomonadati</taxon>
        <taxon>Pseudomonadota</taxon>
        <taxon>Alphaproteobacteria</taxon>
        <taxon>Acetobacterales</taxon>
        <taxon>Acetobacteraceae</taxon>
        <taxon>Bombella</taxon>
    </lineage>
</organism>
<dbReference type="InterPro" id="IPR002781">
    <property type="entry name" value="TM_pro_TauE-like"/>
</dbReference>
<comment type="caution">
    <text evidence="6">The sequence shown here is derived from an EMBL/GenBank/DDBJ whole genome shotgun (WGS) entry which is preliminary data.</text>
</comment>
<comment type="subcellular location">
    <subcellularLocation>
        <location evidence="5">Cell membrane</location>
        <topology evidence="5">Multi-pass membrane protein</topology>
    </subcellularLocation>
    <subcellularLocation>
        <location evidence="1">Membrane</location>
        <topology evidence="1">Multi-pass membrane protein</topology>
    </subcellularLocation>
</comment>
<dbReference type="Proteomes" id="UP000200980">
    <property type="component" value="Unassembled WGS sequence"/>
</dbReference>
<feature type="transmembrane region" description="Helical" evidence="5">
    <location>
        <begin position="73"/>
        <end position="92"/>
    </location>
</feature>
<dbReference type="RefSeq" id="WP_077397054.1">
    <property type="nucleotide sequence ID" value="NZ_JATM01000005.1"/>
</dbReference>
<keyword evidence="4 5" id="KW-0472">Membrane</keyword>
<dbReference type="EMBL" id="JATM01000005">
    <property type="protein sequence ID" value="OOL17341.1"/>
    <property type="molecule type" value="Genomic_DNA"/>
</dbReference>
<keyword evidence="2 5" id="KW-0812">Transmembrane</keyword>